<dbReference type="PANTHER" id="PTHR20852">
    <property type="entry name" value="GLUTAMINE SYNTHETASE"/>
    <property type="match status" value="1"/>
</dbReference>
<reference evidence="11" key="1">
    <citation type="submission" date="2020-05" db="EMBL/GenBank/DDBJ databases">
        <authorList>
            <person name="Chiriac C."/>
            <person name="Salcher M."/>
            <person name="Ghai R."/>
            <person name="Kavagutti S V."/>
        </authorList>
    </citation>
    <scope>NUCLEOTIDE SEQUENCE</scope>
</reference>
<dbReference type="InterPro" id="IPR027302">
    <property type="entry name" value="Gln_synth_N_conserv_site"/>
</dbReference>
<protein>
    <recommendedName>
        <fullName evidence="3">glutamine synthetase</fullName>
        <ecNumber evidence="3">6.3.1.2</ecNumber>
    </recommendedName>
</protein>
<organism evidence="11">
    <name type="scientific">freshwater metagenome</name>
    <dbReference type="NCBI Taxonomy" id="449393"/>
    <lineage>
        <taxon>unclassified sequences</taxon>
        <taxon>metagenomes</taxon>
        <taxon>ecological metagenomes</taxon>
    </lineage>
</organism>
<dbReference type="GO" id="GO:0006542">
    <property type="term" value="P:glutamine biosynthetic process"/>
    <property type="evidence" value="ECO:0007669"/>
    <property type="project" value="InterPro"/>
</dbReference>
<dbReference type="Gene3D" id="3.10.20.70">
    <property type="entry name" value="Glutamine synthetase, N-terminal domain"/>
    <property type="match status" value="1"/>
</dbReference>
<dbReference type="GO" id="GO:0004356">
    <property type="term" value="F:glutamine synthetase activity"/>
    <property type="evidence" value="ECO:0007669"/>
    <property type="project" value="UniProtKB-EC"/>
</dbReference>
<dbReference type="Pfam" id="PF03951">
    <property type="entry name" value="Gln-synt_N"/>
    <property type="match status" value="1"/>
</dbReference>
<dbReference type="PROSITE" id="PS51986">
    <property type="entry name" value="GS_BETA_GRASP"/>
    <property type="match status" value="1"/>
</dbReference>
<keyword evidence="7" id="KW-0067">ATP-binding</keyword>
<dbReference type="SUPFAM" id="SSF55931">
    <property type="entry name" value="Glutamine synthetase/guanido kinase"/>
    <property type="match status" value="1"/>
</dbReference>
<dbReference type="InterPro" id="IPR008147">
    <property type="entry name" value="Gln_synt_N"/>
</dbReference>
<gene>
    <name evidence="11" type="ORF">UFOPK2399_00194</name>
</gene>
<dbReference type="PANTHER" id="PTHR20852:SF57">
    <property type="entry name" value="GLUTAMINE SYNTHETASE 2 CYTOPLASMIC"/>
    <property type="match status" value="1"/>
</dbReference>
<evidence type="ECO:0000256" key="1">
    <source>
        <dbReference type="ARBA" id="ARBA00004496"/>
    </source>
</evidence>
<feature type="domain" description="GS catalytic" evidence="10">
    <location>
        <begin position="88"/>
        <end position="340"/>
    </location>
</feature>
<evidence type="ECO:0000313" key="11">
    <source>
        <dbReference type="EMBL" id="CAB4684656.1"/>
    </source>
</evidence>
<comment type="similarity">
    <text evidence="2">Belongs to the glutamine synthetase family.</text>
</comment>
<dbReference type="InterPro" id="IPR008146">
    <property type="entry name" value="Gln_synth_cat_dom"/>
</dbReference>
<proteinExistence type="inferred from homology"/>
<dbReference type="EMBL" id="CAEZXP010000001">
    <property type="protein sequence ID" value="CAB4684656.1"/>
    <property type="molecule type" value="Genomic_DNA"/>
</dbReference>
<evidence type="ECO:0000256" key="8">
    <source>
        <dbReference type="ARBA" id="ARBA00049436"/>
    </source>
</evidence>
<sequence length="340" mass="37587">MAKYKLEYIWLDGYEPVAGLRSKTKIADYDAFPALEDLPVWNFDGSSTRQAPGGNSDCLLQPVAAFPDPARDNGVLVMCEVMNPDGTPHASNSRATIPDDPGTWFGFEQEYFLYQDGAPLGFPGEGGFPPPQGEYYTGVGFKNVGNIAREIVEQHIDLCLEAGINHEGINAEVAKGQWEFQIFGKGSKRAADEVWVARYLLLRLCETYSVDVNWHCKPLGADVDWNGSGMHTNFSTSHMREVGGKEYFEALMAAFDKYKAEHIAVYGPDNHLRLTGLHETQSIDKFSYGVADRGASVRVPHSFVNDGYKGYLEDRRPNSQGDPYAIAGRILETIATVPTT</sequence>
<dbReference type="InterPro" id="IPR050292">
    <property type="entry name" value="Glutamine_Synthetase"/>
</dbReference>
<evidence type="ECO:0000256" key="3">
    <source>
        <dbReference type="ARBA" id="ARBA00012937"/>
    </source>
</evidence>
<dbReference type="EC" id="6.3.1.2" evidence="3"/>
<evidence type="ECO:0000256" key="7">
    <source>
        <dbReference type="ARBA" id="ARBA00022840"/>
    </source>
</evidence>
<evidence type="ECO:0000256" key="6">
    <source>
        <dbReference type="ARBA" id="ARBA00022741"/>
    </source>
</evidence>
<dbReference type="SUPFAM" id="SSF54368">
    <property type="entry name" value="Glutamine synthetase, N-terminal domain"/>
    <property type="match status" value="1"/>
</dbReference>
<evidence type="ECO:0000256" key="2">
    <source>
        <dbReference type="ARBA" id="ARBA00009897"/>
    </source>
</evidence>
<evidence type="ECO:0000259" key="10">
    <source>
        <dbReference type="PROSITE" id="PS51987"/>
    </source>
</evidence>
<feature type="domain" description="GS beta-grasp" evidence="9">
    <location>
        <begin position="4"/>
        <end position="86"/>
    </location>
</feature>
<dbReference type="FunFam" id="3.30.590.10:FF:000011">
    <property type="entry name" value="Glutamine synthetase"/>
    <property type="match status" value="1"/>
</dbReference>
<name>A0A6J6NEW1_9ZZZZ</name>
<dbReference type="InterPro" id="IPR014746">
    <property type="entry name" value="Gln_synth/guanido_kin_cat_dom"/>
</dbReference>
<keyword evidence="6" id="KW-0547">Nucleotide-binding</keyword>
<dbReference type="AlphaFoldDB" id="A0A6J6NEW1"/>
<comment type="subcellular location">
    <subcellularLocation>
        <location evidence="1">Cytoplasm</location>
    </subcellularLocation>
</comment>
<evidence type="ECO:0000259" key="9">
    <source>
        <dbReference type="PROSITE" id="PS51986"/>
    </source>
</evidence>
<dbReference type="Gene3D" id="3.30.590.10">
    <property type="entry name" value="Glutamine synthetase/guanido kinase, catalytic domain"/>
    <property type="match status" value="2"/>
</dbReference>
<dbReference type="PROSITE" id="PS51987">
    <property type="entry name" value="GS_CATALYTIC"/>
    <property type="match status" value="1"/>
</dbReference>
<dbReference type="Pfam" id="PF00120">
    <property type="entry name" value="Gln-synt_C"/>
    <property type="match status" value="1"/>
</dbReference>
<comment type="catalytic activity">
    <reaction evidence="8">
        <text>L-glutamate + NH4(+) + ATP = L-glutamine + ADP + phosphate + H(+)</text>
        <dbReference type="Rhea" id="RHEA:16169"/>
        <dbReference type="ChEBI" id="CHEBI:15378"/>
        <dbReference type="ChEBI" id="CHEBI:28938"/>
        <dbReference type="ChEBI" id="CHEBI:29985"/>
        <dbReference type="ChEBI" id="CHEBI:30616"/>
        <dbReference type="ChEBI" id="CHEBI:43474"/>
        <dbReference type="ChEBI" id="CHEBI:58359"/>
        <dbReference type="ChEBI" id="CHEBI:456216"/>
        <dbReference type="EC" id="6.3.1.2"/>
    </reaction>
</comment>
<dbReference type="PROSITE" id="PS00180">
    <property type="entry name" value="GLNA_1"/>
    <property type="match status" value="1"/>
</dbReference>
<dbReference type="SMART" id="SM01230">
    <property type="entry name" value="Gln-synt_C"/>
    <property type="match status" value="1"/>
</dbReference>
<keyword evidence="5" id="KW-0436">Ligase</keyword>
<dbReference type="InterPro" id="IPR036651">
    <property type="entry name" value="Gln_synt_N_sf"/>
</dbReference>
<dbReference type="GO" id="GO:0005524">
    <property type="term" value="F:ATP binding"/>
    <property type="evidence" value="ECO:0007669"/>
    <property type="project" value="UniProtKB-KW"/>
</dbReference>
<evidence type="ECO:0000256" key="5">
    <source>
        <dbReference type="ARBA" id="ARBA00022598"/>
    </source>
</evidence>
<dbReference type="GO" id="GO:0005737">
    <property type="term" value="C:cytoplasm"/>
    <property type="evidence" value="ECO:0007669"/>
    <property type="project" value="UniProtKB-SubCell"/>
</dbReference>
<accession>A0A6J6NEW1</accession>
<evidence type="ECO:0000256" key="4">
    <source>
        <dbReference type="ARBA" id="ARBA00022490"/>
    </source>
</evidence>
<keyword evidence="4" id="KW-0963">Cytoplasm</keyword>